<feature type="transmembrane region" description="Helical" evidence="2">
    <location>
        <begin position="26"/>
        <end position="45"/>
    </location>
</feature>
<dbReference type="RefSeq" id="WP_183997548.1">
    <property type="nucleotide sequence ID" value="NZ_JACIEH010000002.1"/>
</dbReference>
<keyword evidence="5" id="KW-1185">Reference proteome</keyword>
<keyword evidence="2" id="KW-0472">Membrane</keyword>
<dbReference type="Gene3D" id="1.20.120.520">
    <property type="entry name" value="nmb1532 protein domain like"/>
    <property type="match status" value="1"/>
</dbReference>
<feature type="region of interest" description="Disordered" evidence="1">
    <location>
        <begin position="1"/>
        <end position="21"/>
    </location>
</feature>
<gene>
    <name evidence="4" type="ORF">GGR46_002178</name>
</gene>
<evidence type="ECO:0000259" key="3">
    <source>
        <dbReference type="Pfam" id="PF01814"/>
    </source>
</evidence>
<comment type="caution">
    <text evidence="4">The sequence shown here is derived from an EMBL/GenBank/DDBJ whole genome shotgun (WGS) entry which is preliminary data.</text>
</comment>
<organism evidence="4 5">
    <name type="scientific">Sphingomonas kyeonggiensis</name>
    <dbReference type="NCBI Taxonomy" id="1268553"/>
    <lineage>
        <taxon>Bacteria</taxon>
        <taxon>Pseudomonadati</taxon>
        <taxon>Pseudomonadota</taxon>
        <taxon>Alphaproteobacteria</taxon>
        <taxon>Sphingomonadales</taxon>
        <taxon>Sphingomonadaceae</taxon>
        <taxon>Sphingomonas</taxon>
    </lineage>
</organism>
<feature type="domain" description="Hemerythrin-like" evidence="3">
    <location>
        <begin position="63"/>
        <end position="178"/>
    </location>
</feature>
<evidence type="ECO:0000256" key="2">
    <source>
        <dbReference type="SAM" id="Phobius"/>
    </source>
</evidence>
<evidence type="ECO:0000313" key="5">
    <source>
        <dbReference type="Proteomes" id="UP000557392"/>
    </source>
</evidence>
<keyword evidence="2" id="KW-1133">Transmembrane helix</keyword>
<name>A0A7W6NVZ9_9SPHN</name>
<evidence type="ECO:0000313" key="4">
    <source>
        <dbReference type="EMBL" id="MBB4098614.1"/>
    </source>
</evidence>
<accession>A0A7W6NVZ9</accession>
<proteinExistence type="predicted"/>
<dbReference type="Pfam" id="PF01814">
    <property type="entry name" value="Hemerythrin"/>
    <property type="match status" value="1"/>
</dbReference>
<dbReference type="Proteomes" id="UP000557392">
    <property type="component" value="Unassembled WGS sequence"/>
</dbReference>
<dbReference type="PANTHER" id="PTHR35585:SF1">
    <property type="entry name" value="HHE DOMAIN PROTEIN (AFU_ORTHOLOGUE AFUA_4G00730)"/>
    <property type="match status" value="1"/>
</dbReference>
<dbReference type="EMBL" id="JACIEH010000002">
    <property type="protein sequence ID" value="MBB4098614.1"/>
    <property type="molecule type" value="Genomic_DNA"/>
</dbReference>
<reference evidence="4 5" key="1">
    <citation type="submission" date="2020-08" db="EMBL/GenBank/DDBJ databases">
        <title>Genomic Encyclopedia of Type Strains, Phase IV (KMG-IV): sequencing the most valuable type-strain genomes for metagenomic binning, comparative biology and taxonomic classification.</title>
        <authorList>
            <person name="Goeker M."/>
        </authorList>
    </citation>
    <scope>NUCLEOTIDE SEQUENCE [LARGE SCALE GENOMIC DNA]</scope>
    <source>
        <strain evidence="4 5">DSM 101806</strain>
    </source>
</reference>
<dbReference type="InterPro" id="IPR012312">
    <property type="entry name" value="Hemerythrin-like"/>
</dbReference>
<protein>
    <submittedName>
        <fullName evidence="4">Hemerythrin-like domain-containing protein</fullName>
    </submittedName>
</protein>
<dbReference type="PANTHER" id="PTHR35585">
    <property type="entry name" value="HHE DOMAIN PROTEIN (AFU_ORTHOLOGUE AFUA_4G00730)"/>
    <property type="match status" value="1"/>
</dbReference>
<dbReference type="AlphaFoldDB" id="A0A7W6NVZ9"/>
<sequence length="202" mass="22373">MTTTTATRDKSGRFTGSKRTSTTHNLGVIAGAAAGGMALGVLALLGRKAVVQAPTALAGNWDEALATEHEATRKVFDQIEATDERSTTKRNLLLAHLKHALTKHAVEEENVIYPALREVGKKDAADELTKEHGYVKQYLYELENTPTASPDWIAKVRQFRADIEEHMEEEELRLFPMLRAQLSDEKNKALTLSMNKEGFKVA</sequence>
<evidence type="ECO:0000256" key="1">
    <source>
        <dbReference type="SAM" id="MobiDB-lite"/>
    </source>
</evidence>
<keyword evidence="2" id="KW-0812">Transmembrane</keyword>